<dbReference type="EMBL" id="BA000039">
    <property type="protein sequence ID" value="BAC08251.1"/>
    <property type="molecule type" value="Genomic_DNA"/>
</dbReference>
<proteinExistence type="predicted"/>
<dbReference type="PANTHER" id="PTHR38657">
    <property type="entry name" value="SLR1343 PROTEIN"/>
    <property type="match status" value="1"/>
</dbReference>
<dbReference type="STRING" id="197221.gene:10747290"/>
<dbReference type="EnsemblBacteria" id="BAC08251">
    <property type="protein sequence ID" value="BAC08251"/>
    <property type="gene ID" value="BAC08251"/>
</dbReference>
<keyword evidence="2" id="KW-1185">Reference proteome</keyword>
<evidence type="ECO:0000313" key="1">
    <source>
        <dbReference type="EMBL" id="BAC08251.1"/>
    </source>
</evidence>
<organism evidence="1 2">
    <name type="scientific">Thermosynechococcus vestitus (strain NIES-2133 / IAM M-273 / BP-1)</name>
    <dbReference type="NCBI Taxonomy" id="197221"/>
    <lineage>
        <taxon>Bacteria</taxon>
        <taxon>Bacillati</taxon>
        <taxon>Cyanobacteriota</taxon>
        <taxon>Cyanophyceae</taxon>
        <taxon>Acaryochloridales</taxon>
        <taxon>Thermosynechococcaceae</taxon>
        <taxon>Thermosynechococcus</taxon>
    </lineage>
</organism>
<dbReference type="Gene3D" id="1.25.40.80">
    <property type="match status" value="1"/>
</dbReference>
<sequence length="147" mass="17139">MVVEEQTLWHSLLSPYLNLGLLHPQEVIDAALGAYSEGQLPLNSVEGFIRQILGWREYMYGLYHYLGADYCQQNFLQHHQPLPAFFWQSDRATMSCLRHVLKQIECTGYAHHIQRLMILANFALITGLAPQEVENWFHSVFIDAYDW</sequence>
<dbReference type="SUPFAM" id="SSF48173">
    <property type="entry name" value="Cryptochrome/photolyase FAD-binding domain"/>
    <property type="match status" value="1"/>
</dbReference>
<dbReference type="PANTHER" id="PTHR38657:SF1">
    <property type="entry name" value="SLR1343 PROTEIN"/>
    <property type="match status" value="1"/>
</dbReference>
<dbReference type="InterPro" id="IPR036134">
    <property type="entry name" value="Crypto/Photolyase_FAD-like_sf"/>
</dbReference>
<protein>
    <submittedName>
        <fullName evidence="1">Tlr0700 protein</fullName>
    </submittedName>
</protein>
<dbReference type="eggNOG" id="COG3046">
    <property type="taxonomic scope" value="Bacteria"/>
</dbReference>
<accession>Q8DKZ9</accession>
<dbReference type="PATRIC" id="fig|197221.4.peg.740"/>
<reference evidence="1 2" key="1">
    <citation type="journal article" date="2002" name="DNA Res.">
        <title>Complete genome structure of the thermophilic cyanobacterium Thermosynechococcus elongatus BP-1.</title>
        <authorList>
            <person name="Nakamura Y."/>
            <person name="Kaneko T."/>
            <person name="Sato S."/>
            <person name="Ikeuchi M."/>
            <person name="Katoh H."/>
            <person name="Sasamoto S."/>
            <person name="Watanabe A."/>
            <person name="Iriguchi M."/>
            <person name="Kawashima K."/>
            <person name="Kimura T."/>
            <person name="Kishida Y."/>
            <person name="Kiyokawa C."/>
            <person name="Kohara M."/>
            <person name="Matsumoto M."/>
            <person name="Matsuno A."/>
            <person name="Nakazaki N."/>
            <person name="Shimpo S."/>
            <person name="Sugimoto M."/>
            <person name="Takeuchi C."/>
            <person name="Yamada M."/>
            <person name="Tabata S."/>
        </authorList>
    </citation>
    <scope>NUCLEOTIDE SEQUENCE [LARGE SCALE GENOMIC DNA]</scope>
    <source>
        <strain evidence="2">IAM M-273 / NIES-2133 / BP-1</strain>
    </source>
</reference>
<gene>
    <name evidence="1" type="ordered locus">tlr0700</name>
</gene>
<name>Q8DKZ9_THEVB</name>
<dbReference type="Proteomes" id="UP000000440">
    <property type="component" value="Chromosome"/>
</dbReference>
<dbReference type="KEGG" id="tel:tlr0700"/>
<evidence type="ECO:0000313" key="2">
    <source>
        <dbReference type="Proteomes" id="UP000000440"/>
    </source>
</evidence>
<dbReference type="Gene3D" id="1.10.579.10">
    <property type="entry name" value="DNA Cyclobutane Dipyrimidine Photolyase, subunit A, domain 3"/>
    <property type="match status" value="1"/>
</dbReference>
<dbReference type="AlphaFoldDB" id="Q8DKZ9"/>
<dbReference type="InterPro" id="IPR052551">
    <property type="entry name" value="UV-DNA_repair_photolyase"/>
</dbReference>